<keyword evidence="3 8" id="KW-0812">Transmembrane</keyword>
<feature type="domain" description="Cytochrome b561" evidence="9">
    <location>
        <begin position="156"/>
        <end position="364"/>
    </location>
</feature>
<evidence type="ECO:0000313" key="11">
    <source>
        <dbReference type="EMBL" id="JAC76004.1"/>
    </source>
</evidence>
<protein>
    <submittedName>
        <fullName evidence="12">Ferric-chelate reductase</fullName>
    </submittedName>
</protein>
<dbReference type="EMBL" id="GBEZ01005404">
    <property type="protein sequence ID" value="JAC79900.1"/>
    <property type="molecule type" value="Transcribed_RNA"/>
</dbReference>
<feature type="transmembrane region" description="Helical" evidence="8">
    <location>
        <begin position="301"/>
        <end position="327"/>
    </location>
</feature>
<keyword evidence="6 8" id="KW-0472">Membrane</keyword>
<name>A0A061SAH1_9CHLO</name>
<proteinExistence type="predicted"/>
<dbReference type="SMART" id="SM00665">
    <property type="entry name" value="B561"/>
    <property type="match status" value="1"/>
</dbReference>
<dbReference type="PANTHER" id="PTHR34737:SF2">
    <property type="entry name" value="EF-HAND DOMAIN-CONTAINING PROTEIN"/>
    <property type="match status" value="1"/>
</dbReference>
<comment type="subcellular location">
    <subcellularLocation>
        <location evidence="1">Membrane</location>
    </subcellularLocation>
</comment>
<feature type="transmembrane region" description="Helical" evidence="8">
    <location>
        <begin position="339"/>
        <end position="358"/>
    </location>
</feature>
<evidence type="ECO:0000256" key="7">
    <source>
        <dbReference type="SAM" id="MobiDB-lite"/>
    </source>
</evidence>
<feature type="region of interest" description="Disordered" evidence="7">
    <location>
        <begin position="371"/>
        <end position="401"/>
    </location>
</feature>
<gene>
    <name evidence="12" type="ORF">TSPGSL018_11575</name>
    <name evidence="11" type="ORF">TSPGSL018_21469</name>
    <name evidence="10" type="ORF">TSPGSL018_31323</name>
</gene>
<feature type="transmembrane region" description="Helical" evidence="8">
    <location>
        <begin position="271"/>
        <end position="289"/>
    </location>
</feature>
<feature type="region of interest" description="Disordered" evidence="7">
    <location>
        <begin position="143"/>
        <end position="166"/>
    </location>
</feature>
<accession>A0A061SAH1</accession>
<dbReference type="InterPro" id="IPR006593">
    <property type="entry name" value="Cyt_b561/ferric_Rdtase_TM"/>
</dbReference>
<evidence type="ECO:0000256" key="6">
    <source>
        <dbReference type="ARBA" id="ARBA00023136"/>
    </source>
</evidence>
<dbReference type="PANTHER" id="PTHR34737">
    <property type="entry name" value="EF-HAND DOMAIN-CONTAINING PROTEIN"/>
    <property type="match status" value="1"/>
</dbReference>
<dbReference type="CDD" id="cd08760">
    <property type="entry name" value="Cyt_b561_FRRS1_like"/>
    <property type="match status" value="1"/>
</dbReference>
<evidence type="ECO:0000256" key="3">
    <source>
        <dbReference type="ARBA" id="ARBA00022692"/>
    </source>
</evidence>
<keyword evidence="4" id="KW-0249">Electron transport</keyword>
<evidence type="ECO:0000256" key="1">
    <source>
        <dbReference type="ARBA" id="ARBA00004370"/>
    </source>
</evidence>
<dbReference type="PROSITE" id="PS50939">
    <property type="entry name" value="CYTOCHROME_B561"/>
    <property type="match status" value="1"/>
</dbReference>
<dbReference type="InterPro" id="IPR057626">
    <property type="entry name" value="S-S_Temptin"/>
</dbReference>
<dbReference type="EMBL" id="GBEZ01009593">
    <property type="protein sequence ID" value="JAC76004.1"/>
    <property type="molecule type" value="Transcribed_RNA"/>
</dbReference>
<feature type="transmembrane region" description="Helical" evidence="8">
    <location>
        <begin position="232"/>
        <end position="251"/>
    </location>
</feature>
<evidence type="ECO:0000313" key="12">
    <source>
        <dbReference type="EMBL" id="JAC79900.1"/>
    </source>
</evidence>
<keyword evidence="5 8" id="KW-1133">Transmembrane helix</keyword>
<evidence type="ECO:0000313" key="10">
    <source>
        <dbReference type="EMBL" id="JAC59470.1"/>
    </source>
</evidence>
<dbReference type="EMBL" id="GBEZ01027897">
    <property type="protein sequence ID" value="JAC59470.1"/>
    <property type="molecule type" value="Transcribed_RNA"/>
</dbReference>
<feature type="compositionally biased region" description="Polar residues" evidence="7">
    <location>
        <begin position="148"/>
        <end position="164"/>
    </location>
</feature>
<keyword evidence="2" id="KW-0813">Transport</keyword>
<dbReference type="Pfam" id="PF03188">
    <property type="entry name" value="Cytochrom_B561"/>
    <property type="match status" value="1"/>
</dbReference>
<dbReference type="InterPro" id="IPR055313">
    <property type="entry name" value="Temptin-like"/>
</dbReference>
<dbReference type="Gene3D" id="1.20.120.1770">
    <property type="match status" value="1"/>
</dbReference>
<evidence type="ECO:0000256" key="5">
    <source>
        <dbReference type="ARBA" id="ARBA00022989"/>
    </source>
</evidence>
<dbReference type="GO" id="GO:0016020">
    <property type="term" value="C:membrane"/>
    <property type="evidence" value="ECO:0007669"/>
    <property type="project" value="UniProtKB-SubCell"/>
</dbReference>
<organism evidence="12">
    <name type="scientific">Tetraselmis sp. GSL018</name>
    <dbReference type="NCBI Taxonomy" id="582737"/>
    <lineage>
        <taxon>Eukaryota</taxon>
        <taxon>Viridiplantae</taxon>
        <taxon>Chlorophyta</taxon>
        <taxon>core chlorophytes</taxon>
        <taxon>Chlorodendrophyceae</taxon>
        <taxon>Chlorodendrales</taxon>
        <taxon>Chlorodendraceae</taxon>
        <taxon>Tetraselmis</taxon>
    </lineage>
</organism>
<sequence length="401" mass="41864">MGTALVQTGFGGSPRPLLVLAFLCEVKAFLRFATELPNGGKVPDPDRTGEFCRGWGHTSCFGGGPRNTFGLDFKNHGLQWTKDLCTKDSDGDGQTNGQELGDPCCQWSKGNPLPLPETLVSHPGRSDSTLDRPAALTDCADAAGARNASESTPPGSSGITQERTPGQALTECADAAGARNTSESTPPGSSVIPHQRTHGILMAVAWVLLAPAGAAVARLIPALGMACFYAHVLLQASALVLTVAGTALIVAKQSLPAAWVTWEGLPYSHGRVGIIVLALALAQPINGAIRPHPGTGAWRRVWEAVHGVTGRAAVALGVFNCFLGIYVYTELNLGISSAWVPWVALCVLSLGLINMSQFGAEKLLKWRSEDGAGKADQGEGADSHGPNGKEEGSHGSLNPRL</sequence>
<evidence type="ECO:0000256" key="8">
    <source>
        <dbReference type="SAM" id="Phobius"/>
    </source>
</evidence>
<dbReference type="Pfam" id="PF24784">
    <property type="entry name" value="Temptin_C"/>
    <property type="match status" value="1"/>
</dbReference>
<evidence type="ECO:0000259" key="9">
    <source>
        <dbReference type="PROSITE" id="PS50939"/>
    </source>
</evidence>
<dbReference type="AlphaFoldDB" id="A0A061SAH1"/>
<evidence type="ECO:0000256" key="2">
    <source>
        <dbReference type="ARBA" id="ARBA00022448"/>
    </source>
</evidence>
<reference evidence="12" key="1">
    <citation type="submission" date="2014-05" db="EMBL/GenBank/DDBJ databases">
        <title>The transcriptome of the halophilic microalga Tetraselmis sp. GSL018 isolated from the Great Salt Lake, Utah.</title>
        <authorList>
            <person name="Jinkerson R.E."/>
            <person name="D'Adamo S."/>
            <person name="Posewitz M.C."/>
        </authorList>
    </citation>
    <scope>NUCLEOTIDE SEQUENCE</scope>
    <source>
        <strain evidence="12">GSL018</strain>
    </source>
</reference>
<evidence type="ECO:0000256" key="4">
    <source>
        <dbReference type="ARBA" id="ARBA00022982"/>
    </source>
</evidence>
<feature type="transmembrane region" description="Helical" evidence="8">
    <location>
        <begin position="199"/>
        <end position="220"/>
    </location>
</feature>